<protein>
    <recommendedName>
        <fullName evidence="3">Biogenesis of lysosome-related organelles complex 1 subunit 1</fullName>
    </recommendedName>
</protein>
<dbReference type="Pfam" id="PF06320">
    <property type="entry name" value="GCN5L1"/>
    <property type="match status" value="1"/>
</dbReference>
<evidence type="ECO:0000313" key="1">
    <source>
        <dbReference type="EMBL" id="KAJ0395026.1"/>
    </source>
</evidence>
<comment type="caution">
    <text evidence="1">The sequence shown here is derived from an EMBL/GenBank/DDBJ whole genome shotgun (WGS) entry which is preliminary data.</text>
</comment>
<accession>A0AAD5LX87</accession>
<organism evidence="1 2">
    <name type="scientific">Pythium insidiosum</name>
    <name type="common">Pythiosis disease agent</name>
    <dbReference type="NCBI Taxonomy" id="114742"/>
    <lineage>
        <taxon>Eukaryota</taxon>
        <taxon>Sar</taxon>
        <taxon>Stramenopiles</taxon>
        <taxon>Oomycota</taxon>
        <taxon>Peronosporomycetes</taxon>
        <taxon>Pythiales</taxon>
        <taxon>Pythiaceae</taxon>
        <taxon>Pythium</taxon>
    </lineage>
</organism>
<proteinExistence type="predicted"/>
<evidence type="ECO:0000313" key="2">
    <source>
        <dbReference type="Proteomes" id="UP001209570"/>
    </source>
</evidence>
<name>A0AAD5LX87_PYTIN</name>
<sequence>MMGAVVTEAETRLAARRQDAARAKSAMESALADLQLANNNLMAMKLDDAIAAQRRVEEEALVFTKNVNTLYQRAAKWKAEQRRFRSSLEGLDTFEAWATSIEGDLQAIAGNLEYVCAVLEKEGADTHGPPGRPQ</sequence>
<reference evidence="1" key="1">
    <citation type="submission" date="2021-12" db="EMBL/GenBank/DDBJ databases">
        <title>Prjna785345.</title>
        <authorList>
            <person name="Rujirawat T."/>
            <person name="Krajaejun T."/>
        </authorList>
    </citation>
    <scope>NUCLEOTIDE SEQUENCE</scope>
    <source>
        <strain evidence="1">Pi057C3</strain>
    </source>
</reference>
<keyword evidence="2" id="KW-1185">Reference proteome</keyword>
<dbReference type="AlphaFoldDB" id="A0AAD5LX87"/>
<dbReference type="EMBL" id="JAKCXM010000368">
    <property type="protein sequence ID" value="KAJ0395026.1"/>
    <property type="molecule type" value="Genomic_DNA"/>
</dbReference>
<gene>
    <name evidence="1" type="ORF">P43SY_003239</name>
</gene>
<evidence type="ECO:0008006" key="3">
    <source>
        <dbReference type="Google" id="ProtNLM"/>
    </source>
</evidence>
<dbReference type="Proteomes" id="UP001209570">
    <property type="component" value="Unassembled WGS sequence"/>
</dbReference>